<feature type="region of interest" description="Disordered" evidence="1">
    <location>
        <begin position="367"/>
        <end position="393"/>
    </location>
</feature>
<accession>A0A1L4DGJ1</accession>
<dbReference type="EMBL" id="CP018267">
    <property type="protein sequence ID" value="APJ09292.1"/>
    <property type="molecule type" value="Genomic_DNA"/>
</dbReference>
<dbReference type="InterPro" id="IPR003459">
    <property type="entry name" value="Borrelia_plasmid_OrfA"/>
</dbReference>
<dbReference type="AlphaFoldDB" id="A0A1L4DGJ1"/>
<protein>
    <recommendedName>
        <fullName evidence="3">BBD14-like protein</fullName>
    </recommendedName>
</protein>
<proteinExistence type="predicted"/>
<keyword evidence="2" id="KW-0614">Plasmid</keyword>
<geneLocation type="plasmid" evidence="2">
    <name>unnamed</name>
</geneLocation>
<evidence type="ECO:0000256" key="1">
    <source>
        <dbReference type="SAM" id="MobiDB-lite"/>
    </source>
</evidence>
<dbReference type="RefSeq" id="WP_073999373.1">
    <property type="nucleotide sequence ID" value="NZ_CP018267.1"/>
</dbReference>
<sequence length="453" mass="52939">MLSTIVTVPANNGKFIVKDLLKRFVSFNFRKKFCRGTIRVSQVETMIKKMRAQQYERILKVYWAISVKNQNYKNSFGVDRYSACDIYKIVVELLKRNSKKTPCVRTVQRDIKMLNDIGLIRTKLRKFGKDNIGHGSVAHYIQNMELAPHHKQIIWEYLVAMLEEKLESKMIVGDFDEDIKNAVFDTKKYCKPLQSSSHYTNILHSNDNVASSMSRHSPPPVINKANISYSNYKNSKNSIYNSKIQKNNILTEKNNVVTRLINRDIPKDFIDKIKDLSNNEQTYVNALHNLEMALDDNKQSKLKYVLEHFLEQFTNCYRYKVWMMMKRSDGVISDYDVIWKERFTEFVQKKVALNDYVKNVLAMEARDREERSRERSKEHSKEHSGERSGEQEKMINQQSLELANNPEQYTVNWTPPKKIYEKISKSNIIKDSLGFKGIKGVTLDSLGISKKVI</sequence>
<name>A0A1L4DGJ1_BORAF</name>
<organism evidence="2">
    <name type="scientific">Borreliella afzelii</name>
    <name type="common">Borrelia afzelii</name>
    <dbReference type="NCBI Taxonomy" id="29518"/>
    <lineage>
        <taxon>Bacteria</taxon>
        <taxon>Pseudomonadati</taxon>
        <taxon>Spirochaetota</taxon>
        <taxon>Spirochaetia</taxon>
        <taxon>Spirochaetales</taxon>
        <taxon>Borreliaceae</taxon>
        <taxon>Borreliella</taxon>
    </lineage>
</organism>
<gene>
    <name evidence="2" type="ORF">BLA32_05305</name>
</gene>
<reference evidence="2" key="1">
    <citation type="submission" date="2016-11" db="EMBL/GenBank/DDBJ databases">
        <title>Borrelia afzelii Genome sequencing and assembly.</title>
        <authorList>
            <person name="Bontemps-Gallo S."/>
        </authorList>
    </citation>
    <scope>NUCLEOTIDE SEQUENCE</scope>
    <source>
        <strain evidence="2">BO23</strain>
        <plasmid evidence="2">unnamed</plasmid>
    </source>
</reference>
<evidence type="ECO:0000313" key="2">
    <source>
        <dbReference type="EMBL" id="APJ09292.1"/>
    </source>
</evidence>
<dbReference type="Pfam" id="PF02414">
    <property type="entry name" value="Borrelia_orfA"/>
    <property type="match status" value="1"/>
</dbReference>
<evidence type="ECO:0008006" key="3">
    <source>
        <dbReference type="Google" id="ProtNLM"/>
    </source>
</evidence>